<organism evidence="1 2">
    <name type="scientific">Larinioides sclopetarius</name>
    <dbReference type="NCBI Taxonomy" id="280406"/>
    <lineage>
        <taxon>Eukaryota</taxon>
        <taxon>Metazoa</taxon>
        <taxon>Ecdysozoa</taxon>
        <taxon>Arthropoda</taxon>
        <taxon>Chelicerata</taxon>
        <taxon>Arachnida</taxon>
        <taxon>Araneae</taxon>
        <taxon>Araneomorphae</taxon>
        <taxon>Entelegynae</taxon>
        <taxon>Araneoidea</taxon>
        <taxon>Araneidae</taxon>
        <taxon>Larinioides</taxon>
    </lineage>
</organism>
<accession>A0AAV2BSV0</accession>
<dbReference type="EMBL" id="CAXIEN010000496">
    <property type="protein sequence ID" value="CAL1299363.1"/>
    <property type="molecule type" value="Genomic_DNA"/>
</dbReference>
<comment type="caution">
    <text evidence="1">The sequence shown here is derived from an EMBL/GenBank/DDBJ whole genome shotgun (WGS) entry which is preliminary data.</text>
</comment>
<dbReference type="Proteomes" id="UP001497382">
    <property type="component" value="Unassembled WGS sequence"/>
</dbReference>
<gene>
    <name evidence="1" type="ORF">LARSCL_LOCUS21305</name>
</gene>
<name>A0AAV2BSV0_9ARAC</name>
<proteinExistence type="predicted"/>
<reference evidence="1 2" key="1">
    <citation type="submission" date="2024-04" db="EMBL/GenBank/DDBJ databases">
        <authorList>
            <person name="Rising A."/>
            <person name="Reimegard J."/>
            <person name="Sonavane S."/>
            <person name="Akerstrom W."/>
            <person name="Nylinder S."/>
            <person name="Hedman E."/>
            <person name="Kallberg Y."/>
        </authorList>
    </citation>
    <scope>NUCLEOTIDE SEQUENCE [LARGE SCALE GENOMIC DNA]</scope>
</reference>
<evidence type="ECO:0000313" key="2">
    <source>
        <dbReference type="Proteomes" id="UP001497382"/>
    </source>
</evidence>
<protein>
    <submittedName>
        <fullName evidence="1">Uncharacterized protein</fullName>
    </submittedName>
</protein>
<dbReference type="AlphaFoldDB" id="A0AAV2BSV0"/>
<sequence length="61" mass="7304">MFLRRETSLTPNQLEKMDQSKKLCLTKMRLIPRGDWLLHEKNKVVGHLFSIQSPFIHHLDF</sequence>
<evidence type="ECO:0000313" key="1">
    <source>
        <dbReference type="EMBL" id="CAL1299363.1"/>
    </source>
</evidence>
<keyword evidence="2" id="KW-1185">Reference proteome</keyword>